<keyword evidence="1" id="KW-1133">Transmembrane helix</keyword>
<feature type="transmembrane region" description="Helical" evidence="1">
    <location>
        <begin position="17"/>
        <end position="38"/>
    </location>
</feature>
<evidence type="ECO:0000313" key="2">
    <source>
        <dbReference type="EMBL" id="MBD2734583.1"/>
    </source>
</evidence>
<reference evidence="2 3" key="1">
    <citation type="journal article" date="2020" name="ISME J.">
        <title>Comparative genomics reveals insights into cyanobacterial evolution and habitat adaptation.</title>
        <authorList>
            <person name="Chen M.Y."/>
            <person name="Teng W.K."/>
            <person name="Zhao L."/>
            <person name="Hu C.X."/>
            <person name="Zhou Y.K."/>
            <person name="Han B.P."/>
            <person name="Song L.R."/>
            <person name="Shu W.S."/>
        </authorList>
    </citation>
    <scope>NUCLEOTIDE SEQUENCE [LARGE SCALE GENOMIC DNA]</scope>
    <source>
        <strain evidence="2 3">FACHB-159</strain>
    </source>
</reference>
<accession>A0ABR8K6M5</accession>
<protein>
    <submittedName>
        <fullName evidence="2">Uncharacterized protein</fullName>
    </submittedName>
</protein>
<keyword evidence="1" id="KW-0812">Transmembrane</keyword>
<evidence type="ECO:0000256" key="1">
    <source>
        <dbReference type="SAM" id="Phobius"/>
    </source>
</evidence>
<dbReference type="Proteomes" id="UP000637383">
    <property type="component" value="Unassembled WGS sequence"/>
</dbReference>
<comment type="caution">
    <text evidence="2">The sequence shown here is derived from an EMBL/GenBank/DDBJ whole genome shotgun (WGS) entry which is preliminary data.</text>
</comment>
<dbReference type="EMBL" id="JACJTU010000009">
    <property type="protein sequence ID" value="MBD2734583.1"/>
    <property type="molecule type" value="Genomic_DNA"/>
</dbReference>
<keyword evidence="3" id="KW-1185">Reference proteome</keyword>
<sequence length="50" mass="5542">MSNINQGNLGQAVAENLFGPLLFASFGIVAVHITVELLTKRRIMAFYVIY</sequence>
<dbReference type="RefSeq" id="WP_190955282.1">
    <property type="nucleotide sequence ID" value="NZ_JACJTU010000009.1"/>
</dbReference>
<proteinExistence type="predicted"/>
<keyword evidence="1" id="KW-0472">Membrane</keyword>
<gene>
    <name evidence="2" type="ORF">H6H03_11785</name>
</gene>
<organism evidence="2 3">
    <name type="scientific">Nostoc paludosum FACHB-159</name>
    <dbReference type="NCBI Taxonomy" id="2692908"/>
    <lineage>
        <taxon>Bacteria</taxon>
        <taxon>Bacillati</taxon>
        <taxon>Cyanobacteriota</taxon>
        <taxon>Cyanophyceae</taxon>
        <taxon>Nostocales</taxon>
        <taxon>Nostocaceae</taxon>
        <taxon>Nostoc</taxon>
    </lineage>
</organism>
<evidence type="ECO:0000313" key="3">
    <source>
        <dbReference type="Proteomes" id="UP000637383"/>
    </source>
</evidence>
<name>A0ABR8K6M5_9NOSO</name>